<name>A0A6C0ARJ5_9ZZZZ</name>
<proteinExistence type="predicted"/>
<sequence>MPQKINMFITNGNFIPAQIKSQINTENLAIISGPKSAPLNSSMITRIHNVRPGCGSCGRKN</sequence>
<dbReference type="EMBL" id="MN740765">
    <property type="protein sequence ID" value="QHS82372.1"/>
    <property type="molecule type" value="Genomic_DNA"/>
</dbReference>
<organism evidence="1">
    <name type="scientific">viral metagenome</name>
    <dbReference type="NCBI Taxonomy" id="1070528"/>
    <lineage>
        <taxon>unclassified sequences</taxon>
        <taxon>metagenomes</taxon>
        <taxon>organismal metagenomes</taxon>
    </lineage>
</organism>
<accession>A0A6C0ARJ5</accession>
<protein>
    <submittedName>
        <fullName evidence="1">Uncharacterized protein</fullName>
    </submittedName>
</protein>
<dbReference type="AlphaFoldDB" id="A0A6C0ARJ5"/>
<evidence type="ECO:0000313" key="1">
    <source>
        <dbReference type="EMBL" id="QHS82372.1"/>
    </source>
</evidence>
<reference evidence="1" key="1">
    <citation type="journal article" date="2020" name="Nature">
        <title>Giant virus diversity and host interactions through global metagenomics.</title>
        <authorList>
            <person name="Schulz F."/>
            <person name="Roux S."/>
            <person name="Paez-Espino D."/>
            <person name="Jungbluth S."/>
            <person name="Walsh D.A."/>
            <person name="Denef V.J."/>
            <person name="McMahon K.D."/>
            <person name="Konstantinidis K.T."/>
            <person name="Eloe-Fadrosh E.A."/>
            <person name="Kyrpides N.C."/>
            <person name="Woyke T."/>
        </authorList>
    </citation>
    <scope>NUCLEOTIDE SEQUENCE</scope>
    <source>
        <strain evidence="1">GVMAG-S-1101165-79</strain>
    </source>
</reference>